<dbReference type="Proteomes" id="UP000680348">
    <property type="component" value="Unassembled WGS sequence"/>
</dbReference>
<keyword evidence="2" id="KW-0808">Transferase</keyword>
<evidence type="ECO:0000259" key="1">
    <source>
        <dbReference type="Pfam" id="PF08242"/>
    </source>
</evidence>
<dbReference type="GO" id="GO:0008168">
    <property type="term" value="F:methyltransferase activity"/>
    <property type="evidence" value="ECO:0007669"/>
    <property type="project" value="UniProtKB-KW"/>
</dbReference>
<dbReference type="GO" id="GO:0032259">
    <property type="term" value="P:methylation"/>
    <property type="evidence" value="ECO:0007669"/>
    <property type="project" value="UniProtKB-KW"/>
</dbReference>
<organism evidence="2 3">
    <name type="scientific">Pseudaminobacter soli</name>
    <name type="common">ex Zhang et al. 2022</name>
    <dbReference type="NCBI Taxonomy" id="2831468"/>
    <lineage>
        <taxon>Bacteria</taxon>
        <taxon>Pseudomonadati</taxon>
        <taxon>Pseudomonadota</taxon>
        <taxon>Alphaproteobacteria</taxon>
        <taxon>Hyphomicrobiales</taxon>
        <taxon>Phyllobacteriaceae</taxon>
        <taxon>Pseudaminobacter</taxon>
    </lineage>
</organism>
<evidence type="ECO:0000313" key="3">
    <source>
        <dbReference type="Proteomes" id="UP000680348"/>
    </source>
</evidence>
<dbReference type="RefSeq" id="WP_188254486.1">
    <property type="nucleotide sequence ID" value="NZ_JABVCF010000004.1"/>
</dbReference>
<feature type="domain" description="Methyltransferase type 12" evidence="1">
    <location>
        <begin position="61"/>
        <end position="146"/>
    </location>
</feature>
<dbReference type="Gene3D" id="3.40.50.150">
    <property type="entry name" value="Vaccinia Virus protein VP39"/>
    <property type="match status" value="1"/>
</dbReference>
<dbReference type="AlphaFoldDB" id="A0A942DX87"/>
<dbReference type="EMBL" id="JAGWCR010000004">
    <property type="protein sequence ID" value="MBS3648928.1"/>
    <property type="molecule type" value="Genomic_DNA"/>
</dbReference>
<dbReference type="SUPFAM" id="SSF53335">
    <property type="entry name" value="S-adenosyl-L-methionine-dependent methyltransferases"/>
    <property type="match status" value="1"/>
</dbReference>
<protein>
    <submittedName>
        <fullName evidence="2">Class I SAM-dependent methyltransferase</fullName>
    </submittedName>
</protein>
<gene>
    <name evidence="2" type="ORF">KEU06_09940</name>
</gene>
<name>A0A942DX87_9HYPH</name>
<dbReference type="Pfam" id="PF08242">
    <property type="entry name" value="Methyltransf_12"/>
    <property type="match status" value="1"/>
</dbReference>
<dbReference type="InterPro" id="IPR029063">
    <property type="entry name" value="SAM-dependent_MTases_sf"/>
</dbReference>
<reference evidence="2" key="1">
    <citation type="submission" date="2021-04" db="EMBL/GenBank/DDBJ databases">
        <title>Pseudaminobacter soli sp. nov., isolated from paddy soil contaminated by heavy metals.</title>
        <authorList>
            <person name="Zhang K."/>
        </authorList>
    </citation>
    <scope>NUCLEOTIDE SEQUENCE</scope>
    <source>
        <strain evidence="2">19-2017</strain>
    </source>
</reference>
<keyword evidence="2" id="KW-0489">Methyltransferase</keyword>
<proteinExistence type="predicted"/>
<comment type="caution">
    <text evidence="2">The sequence shown here is derived from an EMBL/GenBank/DDBJ whole genome shotgun (WGS) entry which is preliminary data.</text>
</comment>
<dbReference type="InterPro" id="IPR013217">
    <property type="entry name" value="Methyltransf_12"/>
</dbReference>
<sequence>MGFQPAPDELKRRVRAFMEKNRGKLYHSIPHPDFADLPVAHGNERFDILRPHLDHPGGTVLDIGTHWGQFAHWLEDLGYRVTAVEHSPNFAYIARGIRDICGKKFEILETSVFKLEDLSYDIVLALNIFHHFLKTEIGFNDLVALLHRMKAKTMFFQAHVPTEKQMEGAYRNMEQDEFVAFVAKEGGFKSVEEIGQDGKRRIFKLC</sequence>
<evidence type="ECO:0000313" key="2">
    <source>
        <dbReference type="EMBL" id="MBS3648928.1"/>
    </source>
</evidence>
<keyword evidence="3" id="KW-1185">Reference proteome</keyword>
<accession>A0A942DX87</accession>